<protein>
    <recommendedName>
        <fullName evidence="4">RRM domain-containing protein</fullName>
    </recommendedName>
</protein>
<dbReference type="PANTHER" id="PTHR21245">
    <property type="entry name" value="HETEROGENEOUS NUCLEAR RIBONUCLEOPROTEIN"/>
    <property type="match status" value="1"/>
</dbReference>
<feature type="compositionally biased region" description="Acidic residues" evidence="3">
    <location>
        <begin position="10"/>
        <end position="35"/>
    </location>
</feature>
<gene>
    <name evidence="5" type="ORF">WJX81_003692</name>
</gene>
<keyword evidence="6" id="KW-1185">Reference proteome</keyword>
<feature type="region of interest" description="Disordered" evidence="3">
    <location>
        <begin position="338"/>
        <end position="370"/>
    </location>
</feature>
<proteinExistence type="predicted"/>
<evidence type="ECO:0000256" key="2">
    <source>
        <dbReference type="PROSITE-ProRule" id="PRU00176"/>
    </source>
</evidence>
<dbReference type="SMART" id="SM00360">
    <property type="entry name" value="RRM"/>
    <property type="match status" value="3"/>
</dbReference>
<dbReference type="PROSITE" id="PS50102">
    <property type="entry name" value="RRM"/>
    <property type="match status" value="3"/>
</dbReference>
<dbReference type="GO" id="GO:0003723">
    <property type="term" value="F:RNA binding"/>
    <property type="evidence" value="ECO:0007669"/>
    <property type="project" value="UniProtKB-UniRule"/>
</dbReference>
<feature type="domain" description="RRM" evidence="4">
    <location>
        <begin position="255"/>
        <end position="337"/>
    </location>
</feature>
<dbReference type="InterPro" id="IPR012677">
    <property type="entry name" value="Nucleotide-bd_a/b_plait_sf"/>
</dbReference>
<evidence type="ECO:0000313" key="5">
    <source>
        <dbReference type="EMBL" id="KAK9837452.1"/>
    </source>
</evidence>
<feature type="compositionally biased region" description="Low complexity" evidence="3">
    <location>
        <begin position="39"/>
        <end position="56"/>
    </location>
</feature>
<dbReference type="Gene3D" id="3.30.70.330">
    <property type="match status" value="3"/>
</dbReference>
<feature type="domain" description="RRM" evidence="4">
    <location>
        <begin position="69"/>
        <end position="151"/>
    </location>
</feature>
<feature type="compositionally biased region" description="Gly residues" evidence="3">
    <location>
        <begin position="347"/>
        <end position="370"/>
    </location>
</feature>
<name>A0AAW1RVV3_9CHLO</name>
<evidence type="ECO:0000259" key="4">
    <source>
        <dbReference type="PROSITE" id="PS50102"/>
    </source>
</evidence>
<feature type="domain" description="RRM" evidence="4">
    <location>
        <begin position="153"/>
        <end position="235"/>
    </location>
</feature>
<evidence type="ECO:0000256" key="3">
    <source>
        <dbReference type="SAM" id="MobiDB-lite"/>
    </source>
</evidence>
<dbReference type="SUPFAM" id="SSF54928">
    <property type="entry name" value="RNA-binding domain, RBD"/>
    <property type="match status" value="2"/>
</dbReference>
<evidence type="ECO:0000256" key="1">
    <source>
        <dbReference type="ARBA" id="ARBA00022884"/>
    </source>
</evidence>
<dbReference type="Proteomes" id="UP001445335">
    <property type="component" value="Unassembled WGS sequence"/>
</dbReference>
<keyword evidence="1 2" id="KW-0694">RNA-binding</keyword>
<organism evidence="5 6">
    <name type="scientific">Elliptochloris bilobata</name>
    <dbReference type="NCBI Taxonomy" id="381761"/>
    <lineage>
        <taxon>Eukaryota</taxon>
        <taxon>Viridiplantae</taxon>
        <taxon>Chlorophyta</taxon>
        <taxon>core chlorophytes</taxon>
        <taxon>Trebouxiophyceae</taxon>
        <taxon>Trebouxiophyceae incertae sedis</taxon>
        <taxon>Elliptochloris clade</taxon>
        <taxon>Elliptochloris</taxon>
    </lineage>
</organism>
<comment type="caution">
    <text evidence="5">The sequence shown here is derived from an EMBL/GenBank/DDBJ whole genome shotgun (WGS) entry which is preliminary data.</text>
</comment>
<feature type="region of interest" description="Disordered" evidence="3">
    <location>
        <begin position="1"/>
        <end position="60"/>
    </location>
</feature>
<dbReference type="InterPro" id="IPR035979">
    <property type="entry name" value="RBD_domain_sf"/>
</dbReference>
<dbReference type="Pfam" id="PF00076">
    <property type="entry name" value="RRM_1"/>
    <property type="match status" value="3"/>
</dbReference>
<accession>A0AAW1RVV3</accession>
<evidence type="ECO:0000313" key="6">
    <source>
        <dbReference type="Proteomes" id="UP001445335"/>
    </source>
</evidence>
<reference evidence="5 6" key="1">
    <citation type="journal article" date="2024" name="Nat. Commun.">
        <title>Phylogenomics reveals the evolutionary origins of lichenization in chlorophyte algae.</title>
        <authorList>
            <person name="Puginier C."/>
            <person name="Libourel C."/>
            <person name="Otte J."/>
            <person name="Skaloud P."/>
            <person name="Haon M."/>
            <person name="Grisel S."/>
            <person name="Petersen M."/>
            <person name="Berrin J.G."/>
            <person name="Delaux P.M."/>
            <person name="Dal Grande F."/>
            <person name="Keller J."/>
        </authorList>
    </citation>
    <scope>NUCLEOTIDE SEQUENCE [LARGE SCALE GENOMIC DNA]</scope>
    <source>
        <strain evidence="5 6">SAG 245.80</strain>
    </source>
</reference>
<dbReference type="InterPro" id="IPR000504">
    <property type="entry name" value="RRM_dom"/>
</dbReference>
<feature type="region of interest" description="Disordered" evidence="3">
    <location>
        <begin position="464"/>
        <end position="498"/>
    </location>
</feature>
<sequence>MADQEQLQAEGEEAVDFGEDAEGEPEDTEMVEEAGGEAAGAPATTNGTAAPAATCTDPDDPLSLPPHGTEVFVGGVPRTATEAQLAALASETGEVHSVTLLKDPQNASQNRGFGFVKYKTKEAATAALAKLGGRELADFPGQMLRVAPSQSKHKLYVGNVPKDMSKDDLQAMLQPLVKGLEHVELLMSKEVPGQNRGFGFLEFYNHTCANAAKGVLSAPSYKMKGRTLTVSYAEPRQIDVQQQQQQQQMAPEPVKSVYVGNLPASATEAKLKEVFEGLNCEVVKVVMPAAKEGRPHREYGFVHFTERATTVKLVDDAEKGIKPSLDGNTLEVRMAKPQQPATQQAPFGGGGGRGFGPGAGRGPARGGFGGRGMGGRGRGYGGFDAGWGGGVYEDAYTDDGYGYGAGDPAAGYGDPYGAYGGYGMAPAAGALVPMVLPNGQVGYMLQGPPGGVPPPVYGAGSGPVRTPRGGYGGGNPRRGGRGGRGRGTPPGAQRYWPY</sequence>
<dbReference type="EMBL" id="JALJOU010000021">
    <property type="protein sequence ID" value="KAK9837452.1"/>
    <property type="molecule type" value="Genomic_DNA"/>
</dbReference>
<dbReference type="AlphaFoldDB" id="A0AAW1RVV3"/>